<feature type="transmembrane region" description="Helical" evidence="1">
    <location>
        <begin position="43"/>
        <end position="62"/>
    </location>
</feature>
<evidence type="ECO:0000313" key="2">
    <source>
        <dbReference type="EMBL" id="OQD67461.1"/>
    </source>
</evidence>
<keyword evidence="1" id="KW-1133">Transmembrane helix</keyword>
<keyword evidence="1" id="KW-0472">Membrane</keyword>
<feature type="transmembrane region" description="Helical" evidence="1">
    <location>
        <begin position="74"/>
        <end position="98"/>
    </location>
</feature>
<dbReference type="EMBL" id="MDYM01000003">
    <property type="protein sequence ID" value="OQD67461.1"/>
    <property type="molecule type" value="Genomic_DNA"/>
</dbReference>
<keyword evidence="1" id="KW-0812">Transmembrane</keyword>
<gene>
    <name evidence="2" type="ORF">PENPOL_c003G05200</name>
</gene>
<dbReference type="Proteomes" id="UP000191408">
    <property type="component" value="Unassembled WGS sequence"/>
</dbReference>
<evidence type="ECO:0000313" key="3">
    <source>
        <dbReference type="Proteomes" id="UP000191408"/>
    </source>
</evidence>
<dbReference type="AlphaFoldDB" id="A0A1V6NRW2"/>
<keyword evidence="3" id="KW-1185">Reference proteome</keyword>
<evidence type="ECO:0000256" key="1">
    <source>
        <dbReference type="SAM" id="Phobius"/>
    </source>
</evidence>
<feature type="transmembrane region" description="Helical" evidence="1">
    <location>
        <begin position="20"/>
        <end position="37"/>
    </location>
</feature>
<sequence length="237" mass="26103">MCQRTCSNKHPLSRARKTQVLISVISWPCAVAAIFTSREGPQALIQLIVITVSAIIPIFILFGYRKSGSQSYSLLEIAVDGLVAVLLVGVYISGMILLSTQPISEWESPWDYTISRSLPQVYSNLSCLILGLLYLRTFSQGLFQKCIMPMLRARRDNCTLYPACDQYVDDPMTKSQDGIMSAAEHEKSFGSTDSLRDLYSDDVGSQLLLPESSLGMEGMQTTGIVSVGVHPIHAMEV</sequence>
<comment type="caution">
    <text evidence="2">The sequence shown here is derived from an EMBL/GenBank/DDBJ whole genome shotgun (WGS) entry which is preliminary data.</text>
</comment>
<feature type="transmembrane region" description="Helical" evidence="1">
    <location>
        <begin position="118"/>
        <end position="135"/>
    </location>
</feature>
<dbReference type="OrthoDB" id="4345400at2759"/>
<reference evidence="3" key="1">
    <citation type="journal article" date="2017" name="Nat. Microbiol.">
        <title>Global analysis of biosynthetic gene clusters reveals vast potential of secondary metabolite production in Penicillium species.</title>
        <authorList>
            <person name="Nielsen J.C."/>
            <person name="Grijseels S."/>
            <person name="Prigent S."/>
            <person name="Ji B."/>
            <person name="Dainat J."/>
            <person name="Nielsen K.F."/>
            <person name="Frisvad J.C."/>
            <person name="Workman M."/>
            <person name="Nielsen J."/>
        </authorList>
    </citation>
    <scope>NUCLEOTIDE SEQUENCE [LARGE SCALE GENOMIC DNA]</scope>
    <source>
        <strain evidence="3">IBT 4502</strain>
    </source>
</reference>
<proteinExistence type="predicted"/>
<organism evidence="2 3">
    <name type="scientific">Penicillium polonicum</name>
    <dbReference type="NCBI Taxonomy" id="60169"/>
    <lineage>
        <taxon>Eukaryota</taxon>
        <taxon>Fungi</taxon>
        <taxon>Dikarya</taxon>
        <taxon>Ascomycota</taxon>
        <taxon>Pezizomycotina</taxon>
        <taxon>Eurotiomycetes</taxon>
        <taxon>Eurotiomycetidae</taxon>
        <taxon>Eurotiales</taxon>
        <taxon>Aspergillaceae</taxon>
        <taxon>Penicillium</taxon>
    </lineage>
</organism>
<name>A0A1V6NRW2_PENPO</name>
<accession>A0A1V6NRW2</accession>
<protein>
    <submittedName>
        <fullName evidence="2">Uncharacterized protein</fullName>
    </submittedName>
</protein>